<reference evidence="2 3" key="1">
    <citation type="submission" date="2019-06" db="EMBL/GenBank/DDBJ databases">
        <title>Sequencing the genomes of 1000 actinobacteria strains.</title>
        <authorList>
            <person name="Klenk H.-P."/>
        </authorList>
    </citation>
    <scope>NUCLEOTIDE SEQUENCE [LARGE SCALE GENOMIC DNA]</scope>
    <source>
        <strain evidence="2 3">DSM 43186</strain>
    </source>
</reference>
<dbReference type="EMBL" id="VFPQ01000001">
    <property type="protein sequence ID" value="TQM76674.1"/>
    <property type="molecule type" value="Genomic_DNA"/>
</dbReference>
<protein>
    <submittedName>
        <fullName evidence="2">Uncharacterized protein</fullName>
    </submittedName>
</protein>
<dbReference type="RefSeq" id="WP_142260521.1">
    <property type="nucleotide sequence ID" value="NZ_BMPV01000005.1"/>
</dbReference>
<feature type="compositionally biased region" description="Basic and acidic residues" evidence="1">
    <location>
        <begin position="338"/>
        <end position="347"/>
    </location>
</feature>
<proteinExistence type="predicted"/>
<sequence length="447" mass="47735">MQITFAVPEAITTRYVVTVDRAPADPSAVVPWRMPHPHRREAAAALGTPRLTITCHPPSRVVVSSTTSPSAHPRAAFLACAAARAIADAYGGVVEDPVTGRTVTAAPEPPPGNAVFPLTDDWLGWHVETPSPRPVHRLVPVRDGSASGPQGGPARSLESGGPCLPSAAGDDLGRHPARAIGSSWSVTTRGLCRFGLPELMLESGAWTHGHHPFGFLRAAAQRLLDEHLAWLAAHPTGGLRTICGHLRVDGRDCVTPRVDHRDAYRLPGRPQLYGAAAAARDHRRSAVATMSRSVPPGTRRYALVRLSLVRMPQGEAPGPTAIRTEAGCASRPGTPPSRPDRWRMERSEGECSRAEALRAQTWKEESRQVTAREDIHSVPRSLEWWPNPDRSETATPPAGPCAADPARGVPVLRIRPPVTFRDDPGGAPCPACAGSSSPPQVVWGRAA</sequence>
<organism evidence="2 3">
    <name type="scientific">Thermopolyspora flexuosa</name>
    <dbReference type="NCBI Taxonomy" id="103836"/>
    <lineage>
        <taxon>Bacteria</taxon>
        <taxon>Bacillati</taxon>
        <taxon>Actinomycetota</taxon>
        <taxon>Actinomycetes</taxon>
        <taxon>Streptosporangiales</taxon>
        <taxon>Streptosporangiaceae</taxon>
        <taxon>Thermopolyspora</taxon>
    </lineage>
</organism>
<comment type="caution">
    <text evidence="2">The sequence shown here is derived from an EMBL/GenBank/DDBJ whole genome shotgun (WGS) entry which is preliminary data.</text>
</comment>
<evidence type="ECO:0000313" key="2">
    <source>
        <dbReference type="EMBL" id="TQM76674.1"/>
    </source>
</evidence>
<feature type="region of interest" description="Disordered" evidence="1">
    <location>
        <begin position="381"/>
        <end position="410"/>
    </location>
</feature>
<feature type="region of interest" description="Disordered" evidence="1">
    <location>
        <begin position="314"/>
        <end position="347"/>
    </location>
</feature>
<dbReference type="AlphaFoldDB" id="A0A543J1G5"/>
<keyword evidence="3" id="KW-1185">Reference proteome</keyword>
<feature type="region of interest" description="Disordered" evidence="1">
    <location>
        <begin position="134"/>
        <end position="172"/>
    </location>
</feature>
<dbReference type="Proteomes" id="UP000319213">
    <property type="component" value="Unassembled WGS sequence"/>
</dbReference>
<evidence type="ECO:0000256" key="1">
    <source>
        <dbReference type="SAM" id="MobiDB-lite"/>
    </source>
</evidence>
<evidence type="ECO:0000313" key="3">
    <source>
        <dbReference type="Proteomes" id="UP000319213"/>
    </source>
</evidence>
<dbReference type="OrthoDB" id="3517073at2"/>
<name>A0A543J1G5_9ACTN</name>
<accession>A0A543J1G5</accession>
<gene>
    <name evidence="2" type="ORF">FHX40_3419</name>
</gene>